<accession>A0AAV0K9A5</accession>
<gene>
    <name evidence="1" type="ORF">LITE_LOCUS17356</name>
</gene>
<evidence type="ECO:0000313" key="1">
    <source>
        <dbReference type="EMBL" id="CAI0417568.1"/>
    </source>
</evidence>
<evidence type="ECO:0000313" key="2">
    <source>
        <dbReference type="Proteomes" id="UP001154282"/>
    </source>
</evidence>
<feature type="non-terminal residue" evidence="1">
    <location>
        <position position="1"/>
    </location>
</feature>
<keyword evidence="2" id="KW-1185">Reference proteome</keyword>
<comment type="caution">
    <text evidence="1">The sequence shown here is derived from an EMBL/GenBank/DDBJ whole genome shotgun (WGS) entry which is preliminary data.</text>
</comment>
<name>A0AAV0K9A5_9ROSI</name>
<reference evidence="1" key="1">
    <citation type="submission" date="2022-08" db="EMBL/GenBank/DDBJ databases">
        <authorList>
            <person name="Gutierrez-Valencia J."/>
        </authorList>
    </citation>
    <scope>NUCLEOTIDE SEQUENCE</scope>
</reference>
<dbReference type="Proteomes" id="UP001154282">
    <property type="component" value="Unassembled WGS sequence"/>
</dbReference>
<dbReference type="EMBL" id="CAMGYJ010000005">
    <property type="protein sequence ID" value="CAI0417568.1"/>
    <property type="molecule type" value="Genomic_DNA"/>
</dbReference>
<organism evidence="1 2">
    <name type="scientific">Linum tenue</name>
    <dbReference type="NCBI Taxonomy" id="586396"/>
    <lineage>
        <taxon>Eukaryota</taxon>
        <taxon>Viridiplantae</taxon>
        <taxon>Streptophyta</taxon>
        <taxon>Embryophyta</taxon>
        <taxon>Tracheophyta</taxon>
        <taxon>Spermatophyta</taxon>
        <taxon>Magnoliopsida</taxon>
        <taxon>eudicotyledons</taxon>
        <taxon>Gunneridae</taxon>
        <taxon>Pentapetalae</taxon>
        <taxon>rosids</taxon>
        <taxon>fabids</taxon>
        <taxon>Malpighiales</taxon>
        <taxon>Linaceae</taxon>
        <taxon>Linum</taxon>
    </lineage>
</organism>
<protein>
    <submittedName>
        <fullName evidence="1">Uncharacterized protein</fullName>
    </submittedName>
</protein>
<dbReference type="AlphaFoldDB" id="A0AAV0K9A5"/>
<sequence>FLNDFSHLALTRSVSNSPLLFDPSATKTTQRNTKPDLLSPSNRSFSLSLSSSLRRHYTPCISIFSSFYERRGKGRAERRLRRRREGVDRRDDDAGGEEVQSFGIGWGKMIYGSGLYRRWRRGETRGKGETPARVWLRRRVDKFCKVTVSQAFVLLLCLR</sequence>
<proteinExistence type="predicted"/>